<evidence type="ECO:0000256" key="1">
    <source>
        <dbReference type="SAM" id="MobiDB-lite"/>
    </source>
</evidence>
<dbReference type="Proteomes" id="UP000030748">
    <property type="component" value="Unassembled WGS sequence"/>
</dbReference>
<dbReference type="EMBL" id="KI631019">
    <property type="protein sequence ID" value="EYU30581.1"/>
    <property type="molecule type" value="Genomic_DNA"/>
</dbReference>
<evidence type="ECO:0000313" key="2">
    <source>
        <dbReference type="EMBL" id="EYU30581.1"/>
    </source>
</evidence>
<dbReference type="eggNOG" id="ENOG502S6HJ">
    <property type="taxonomic scope" value="Eukaryota"/>
</dbReference>
<feature type="compositionally biased region" description="Polar residues" evidence="1">
    <location>
        <begin position="508"/>
        <end position="522"/>
    </location>
</feature>
<feature type="region of interest" description="Disordered" evidence="1">
    <location>
        <begin position="616"/>
        <end position="647"/>
    </location>
</feature>
<gene>
    <name evidence="2" type="ORF">MIMGU_mgv1a000837mg</name>
</gene>
<proteinExistence type="predicted"/>
<feature type="compositionally biased region" description="Basic residues" evidence="1">
    <location>
        <begin position="755"/>
        <end position="766"/>
    </location>
</feature>
<organism evidence="2 3">
    <name type="scientific">Erythranthe guttata</name>
    <name type="common">Yellow monkey flower</name>
    <name type="synonym">Mimulus guttatus</name>
    <dbReference type="NCBI Taxonomy" id="4155"/>
    <lineage>
        <taxon>Eukaryota</taxon>
        <taxon>Viridiplantae</taxon>
        <taxon>Streptophyta</taxon>
        <taxon>Embryophyta</taxon>
        <taxon>Tracheophyta</taxon>
        <taxon>Spermatophyta</taxon>
        <taxon>Magnoliopsida</taxon>
        <taxon>eudicotyledons</taxon>
        <taxon>Gunneridae</taxon>
        <taxon>Pentapetalae</taxon>
        <taxon>asterids</taxon>
        <taxon>lamiids</taxon>
        <taxon>Lamiales</taxon>
        <taxon>Phrymaceae</taxon>
        <taxon>Erythranthe</taxon>
    </lineage>
</organism>
<protein>
    <submittedName>
        <fullName evidence="2">Uncharacterized protein</fullName>
    </submittedName>
</protein>
<feature type="region of interest" description="Disordered" evidence="1">
    <location>
        <begin position="858"/>
        <end position="915"/>
    </location>
</feature>
<reference evidence="2 3" key="1">
    <citation type="journal article" date="2013" name="Proc. Natl. Acad. Sci. U.S.A.">
        <title>Fine-scale variation in meiotic recombination in Mimulus inferred from population shotgun sequencing.</title>
        <authorList>
            <person name="Hellsten U."/>
            <person name="Wright K.M."/>
            <person name="Jenkins J."/>
            <person name="Shu S."/>
            <person name="Yuan Y."/>
            <person name="Wessler S.R."/>
            <person name="Schmutz J."/>
            <person name="Willis J.H."/>
            <person name="Rokhsar D.S."/>
        </authorList>
    </citation>
    <scope>NUCLEOTIDE SEQUENCE [LARGE SCALE GENOMIC DNA]</scope>
    <source>
        <strain evidence="3">cv. DUN x IM62</strain>
    </source>
</reference>
<feature type="compositionally biased region" description="Polar residues" evidence="1">
    <location>
        <begin position="260"/>
        <end position="278"/>
    </location>
</feature>
<feature type="compositionally biased region" description="Polar residues" evidence="1">
    <location>
        <begin position="859"/>
        <end position="869"/>
    </location>
</feature>
<feature type="region of interest" description="Disordered" evidence="1">
    <location>
        <begin position="460"/>
        <end position="533"/>
    </location>
</feature>
<accession>A0A022QRP1</accession>
<name>A0A022QRP1_ERYGU</name>
<feature type="compositionally biased region" description="Basic and acidic residues" evidence="1">
    <location>
        <begin position="721"/>
        <end position="742"/>
    </location>
</feature>
<feature type="compositionally biased region" description="Basic and acidic residues" evidence="1">
    <location>
        <begin position="802"/>
        <end position="824"/>
    </location>
</feature>
<sequence length="967" mass="105591">MVKRRREPDFNGANTETADNRTVFVDTSLDTHLAVTVSNSDTVSDFKRKTALEHMRCFPEIGEIHIHSLKVKRRAVFYHLPETMLVRSALQAGNSSWFLSADASATPARQLNQNSLQLDPSYGVKMDAKNIDDNNCRDLLPVVNVLQALPMPLPDGVSEKNLASEMIPACEVDKSLEKAIEIPSNSYSEEDCIGTGESRAKKKRKISHTEDVCCDPSLKDTFALSHLSGNDISLTETVGSGNSTVDAVKEATGDIVLYQQNEKPNTSNATDEVSGSRNDQCDIESGVGLEGKSAPDTAEEGKLGSTMESQNILDSDTRKENTLLEGTVPEDLMASKLEYELGQDVIIEHSGGVSVRVPDSSGAMEDDVISDGSQANKMEAQQIQDTTDMEQTAKDDSINPCTENHEVDKMEVEKGLSLNCDREISTLLNSKDSDHADPDLMPNEASLSSHVCHANVIVEPDSSGAMGHVSSDESKKKKKKAQKMAKPEISSGGRKKSKRKGKKEKKSATSNIEKSGIEQTDNGGIGSSELLCAPTDPIPEETHKEESILYHKEMDVNIALLDKAEFSILTQTKQALDGVDTGNKTVEEKTQLSAAHAHLPAVVEFTDVEKDIKTSEGKIEKSKRRKKRKHAESDVQENLPSKDQKVDIEALTTEENLNGFVNSEQKRGHEASLQVLSSKGEEKLEEIHTAPVITDDPAKTSENGGVGINFKEYFLPGQNKEITDSGDKTEEMRTSKNVRDDVLPSVGVSTDLHNSIKKTKSKRSEKKTRVTKDSGSRQGDSAQNCAFDEVISKPSKRSSKSRVNEKNPSLDKSSSKKTETFHERRGNKRLHSSLNVTDKLVMKTSKKKSMLTIPGAIFQDNSGESSADDNGNVHLKGSIASPPDSSSESDNAIEKGSNDVEGRSTGRKSISEVDISASKNMTMDLILRSSKRFKKAKLNAYDNGYDDSENLEEVQEEGKAADIGLSK</sequence>
<dbReference type="AlphaFoldDB" id="A0A022QRP1"/>
<evidence type="ECO:0000313" key="3">
    <source>
        <dbReference type="Proteomes" id="UP000030748"/>
    </source>
</evidence>
<feature type="compositionally biased region" description="Basic residues" evidence="1">
    <location>
        <begin position="493"/>
        <end position="505"/>
    </location>
</feature>
<feature type="region of interest" description="Disordered" evidence="1">
    <location>
        <begin position="942"/>
        <end position="967"/>
    </location>
</feature>
<keyword evidence="3" id="KW-1185">Reference proteome</keyword>
<feature type="region of interest" description="Disordered" evidence="1">
    <location>
        <begin position="718"/>
        <end position="837"/>
    </location>
</feature>
<feature type="compositionally biased region" description="Basic and acidic residues" evidence="1">
    <location>
        <begin position="892"/>
        <end position="904"/>
    </location>
</feature>
<feature type="region of interest" description="Disordered" evidence="1">
    <location>
        <begin position="260"/>
        <end position="326"/>
    </location>
</feature>
<feature type="compositionally biased region" description="Acidic residues" evidence="1">
    <location>
        <begin position="944"/>
        <end position="955"/>
    </location>
</feature>
<feature type="compositionally biased region" description="Basic residues" evidence="1">
    <location>
        <begin position="621"/>
        <end position="630"/>
    </location>
</feature>
<feature type="compositionally biased region" description="Low complexity" evidence="1">
    <location>
        <begin position="881"/>
        <end position="890"/>
    </location>
</feature>